<evidence type="ECO:0000259" key="6">
    <source>
        <dbReference type="SMART" id="SM00237"/>
    </source>
</evidence>
<keyword evidence="5" id="KW-0812">Transmembrane</keyword>
<gene>
    <name evidence="7" type="ORF">RZN69_03435</name>
</gene>
<sequence>MKNETSALNRRDFLKVGSLTGASIASGSLSVFFAQNARGQTVSNGSIRVAIIGDFGETSANGLFPVDRVGPMMVSWDPDFIISLGDNNYVLGQASTIDANIGKNFGDYIYPKGTSPNSGDYPYPSDGPKFNRFFPVLGNHDYADVANDLEPTTANIANSQPYLDYLTPALTQGSAPINLYNTNVTLPDGSNFSETPTIRYFDFVRGAVHFFMIDNCPATPYGRDADGVQGKWLQAQLAASTAAWKIVCFHEPPYTSATGGGEQSVARWPFQAWGADLVMVGHVHNYERMAKADPGKTSPTITYIVNGAGGFVPESGFETSNIVPGSKVRVQDYGAQLLEANENTLSLLYYDIDNNLRDSYTLFKDSGTGAPEIEFTEPQVTVADDANEVTLTVRRLGPLGSSTSVDYATVSGTAVAGENFVAKSGTLDFGANEFEQTITITLIDSLDAPTNLHFAVVLSMPTAPTALGFFASADVVLYNTNATPLNNVDDFVAQTFQDLLYRAPTSAELSAGASYINAGIFGDTTLRRAEYIKDQIYGNQTYLNQEAIFPTAGIYTGIVLNLFSVLAQQAVPPTYADLSNATDLWRSENENDRVWRVTQLFAQNVLEIIFEEAGTVERLPAIFTTTIYSLLLLKVPNQDDLDYWAPILGNPVTDQGAYTMIGRMVTESFDPPPVSGMTSFNIYGDNATKINIGMLYAGLWRQQLDLKTFEKKVIDADIPVVGFLDVIWGALNAPAYASRFELSPAQAYLGNAETLGVDWVNTFLGPLYIGEFRWLYSVNHGWLYAAGGGDFDGNYWLYDQQLGWIYTIASAYPFIWRQDEERWLYYVEGTNNPRTFFDAITQEPITVAYSYYLTETDELYAKRLPGPQLKTPSIPCPQETPLFPVEHKQRQGAFAVKAKRFV</sequence>
<dbReference type="Pfam" id="PF03160">
    <property type="entry name" value="Calx-beta"/>
    <property type="match status" value="1"/>
</dbReference>
<dbReference type="GO" id="GO:0016787">
    <property type="term" value="F:hydrolase activity"/>
    <property type="evidence" value="ECO:0007669"/>
    <property type="project" value="UniProtKB-KW"/>
</dbReference>
<dbReference type="KEGG" id="puo:RZN69_03435"/>
<dbReference type="InterPro" id="IPR004843">
    <property type="entry name" value="Calcineurin-like_PHP"/>
</dbReference>
<dbReference type="GO" id="GO:0016020">
    <property type="term" value="C:membrane"/>
    <property type="evidence" value="ECO:0007669"/>
    <property type="project" value="InterPro"/>
</dbReference>
<keyword evidence="3" id="KW-0378">Hydrolase</keyword>
<dbReference type="RefSeq" id="WP_317834611.1">
    <property type="nucleotide sequence ID" value="NZ_CP136920.1"/>
</dbReference>
<evidence type="ECO:0000256" key="3">
    <source>
        <dbReference type="ARBA" id="ARBA00022801"/>
    </source>
</evidence>
<evidence type="ECO:0000256" key="1">
    <source>
        <dbReference type="ARBA" id="ARBA00022729"/>
    </source>
</evidence>
<dbReference type="AlphaFoldDB" id="A0AAQ3LCV0"/>
<evidence type="ECO:0000313" key="8">
    <source>
        <dbReference type="Proteomes" id="UP001304300"/>
    </source>
</evidence>
<keyword evidence="5" id="KW-0472">Membrane</keyword>
<keyword evidence="8" id="KW-1185">Reference proteome</keyword>
<dbReference type="SUPFAM" id="SSF141072">
    <property type="entry name" value="CalX-like"/>
    <property type="match status" value="1"/>
</dbReference>
<keyword evidence="4" id="KW-0106">Calcium</keyword>
<dbReference type="PROSITE" id="PS51318">
    <property type="entry name" value="TAT"/>
    <property type="match status" value="1"/>
</dbReference>
<dbReference type="Gene3D" id="2.60.40.2030">
    <property type="match status" value="1"/>
</dbReference>
<dbReference type="InterPro" id="IPR038081">
    <property type="entry name" value="CalX-like_sf"/>
</dbReference>
<dbReference type="EMBL" id="CP136920">
    <property type="protein sequence ID" value="WOO42127.1"/>
    <property type="molecule type" value="Genomic_DNA"/>
</dbReference>
<dbReference type="Proteomes" id="UP001304300">
    <property type="component" value="Chromosome"/>
</dbReference>
<dbReference type="InterPro" id="IPR003644">
    <property type="entry name" value="Calx_beta"/>
</dbReference>
<evidence type="ECO:0000256" key="4">
    <source>
        <dbReference type="ARBA" id="ARBA00022837"/>
    </source>
</evidence>
<name>A0AAQ3LCV0_9BACT</name>
<evidence type="ECO:0000313" key="7">
    <source>
        <dbReference type="EMBL" id="WOO42127.1"/>
    </source>
</evidence>
<keyword evidence="5" id="KW-1133">Transmembrane helix</keyword>
<accession>A0AAQ3LCV0</accession>
<dbReference type="PANTHER" id="PTHR10161:SF14">
    <property type="entry name" value="TARTRATE-RESISTANT ACID PHOSPHATASE TYPE 5"/>
    <property type="match status" value="1"/>
</dbReference>
<dbReference type="GO" id="GO:0007154">
    <property type="term" value="P:cell communication"/>
    <property type="evidence" value="ECO:0007669"/>
    <property type="project" value="InterPro"/>
</dbReference>
<keyword evidence="2" id="KW-0677">Repeat</keyword>
<dbReference type="SUPFAM" id="SSF56300">
    <property type="entry name" value="Metallo-dependent phosphatases"/>
    <property type="match status" value="1"/>
</dbReference>
<organism evidence="7 8">
    <name type="scientific">Rubellicoccus peritrichatus</name>
    <dbReference type="NCBI Taxonomy" id="3080537"/>
    <lineage>
        <taxon>Bacteria</taxon>
        <taxon>Pseudomonadati</taxon>
        <taxon>Verrucomicrobiota</taxon>
        <taxon>Opitutia</taxon>
        <taxon>Puniceicoccales</taxon>
        <taxon>Cerasicoccaceae</taxon>
        <taxon>Rubellicoccus</taxon>
    </lineage>
</organism>
<dbReference type="Pfam" id="PF00149">
    <property type="entry name" value="Metallophos"/>
    <property type="match status" value="1"/>
</dbReference>
<proteinExistence type="predicted"/>
<dbReference type="PANTHER" id="PTHR10161">
    <property type="entry name" value="TARTRATE-RESISTANT ACID PHOSPHATASE TYPE 5"/>
    <property type="match status" value="1"/>
</dbReference>
<dbReference type="InterPro" id="IPR029052">
    <property type="entry name" value="Metallo-depent_PP-like"/>
</dbReference>
<dbReference type="InterPro" id="IPR006311">
    <property type="entry name" value="TAT_signal"/>
</dbReference>
<evidence type="ECO:0000256" key="5">
    <source>
        <dbReference type="SAM" id="Phobius"/>
    </source>
</evidence>
<keyword evidence="1" id="KW-0732">Signal</keyword>
<dbReference type="Gene3D" id="3.60.21.10">
    <property type="match status" value="1"/>
</dbReference>
<dbReference type="InterPro" id="IPR051558">
    <property type="entry name" value="Metallophosphoesterase_PAP"/>
</dbReference>
<dbReference type="SMART" id="SM00237">
    <property type="entry name" value="Calx_beta"/>
    <property type="match status" value="1"/>
</dbReference>
<feature type="domain" description="Calx-beta" evidence="6">
    <location>
        <begin position="361"/>
        <end position="459"/>
    </location>
</feature>
<protein>
    <submittedName>
        <fullName evidence="7">Metallophosphoesterase</fullName>
    </submittedName>
</protein>
<evidence type="ECO:0000256" key="2">
    <source>
        <dbReference type="ARBA" id="ARBA00022737"/>
    </source>
</evidence>
<feature type="transmembrane region" description="Helical" evidence="5">
    <location>
        <begin position="12"/>
        <end position="34"/>
    </location>
</feature>
<reference evidence="7 8" key="1">
    <citation type="submission" date="2023-10" db="EMBL/GenBank/DDBJ databases">
        <title>Rubellicoccus peritrichatus gen. nov., sp. nov., isolated from an algae of coral reef tank.</title>
        <authorList>
            <person name="Luo J."/>
        </authorList>
    </citation>
    <scope>NUCLEOTIDE SEQUENCE [LARGE SCALE GENOMIC DNA]</scope>
    <source>
        <strain evidence="7 8">CR14</strain>
    </source>
</reference>